<dbReference type="RefSeq" id="WP_191317333.1">
    <property type="nucleotide sequence ID" value="NZ_BNCG01000001.1"/>
</dbReference>
<dbReference type="Proteomes" id="UP001595704">
    <property type="component" value="Unassembled WGS sequence"/>
</dbReference>
<feature type="region of interest" description="Disordered" evidence="1">
    <location>
        <begin position="185"/>
        <end position="207"/>
    </location>
</feature>
<dbReference type="SUPFAM" id="SSF51306">
    <property type="entry name" value="LexA/Signal peptidase"/>
    <property type="match status" value="1"/>
</dbReference>
<feature type="compositionally biased region" description="Basic and acidic residues" evidence="1">
    <location>
        <begin position="198"/>
        <end position="207"/>
    </location>
</feature>
<evidence type="ECO:0000256" key="1">
    <source>
        <dbReference type="SAM" id="MobiDB-lite"/>
    </source>
</evidence>
<keyword evidence="4" id="KW-1185">Reference proteome</keyword>
<feature type="domain" description="Peptidase S26" evidence="2">
    <location>
        <begin position="7"/>
        <end position="165"/>
    </location>
</feature>
<evidence type="ECO:0000313" key="3">
    <source>
        <dbReference type="EMBL" id="MFC3636620.1"/>
    </source>
</evidence>
<gene>
    <name evidence="3" type="ORF">ACFONL_04355</name>
</gene>
<comment type="caution">
    <text evidence="3">The sequence shown here is derived from an EMBL/GenBank/DDBJ whole genome shotgun (WGS) entry which is preliminary data.</text>
</comment>
<sequence length="207" mass="22727">MTRAGLILVMVLATMGIGYPAVTPMPIKLLWNASASAPIGLYTIDVDGPFDATDLVAVDAPEPLSAFMAERGYLPRGVPLLKRVLGVSGQTVCRSNLTIAVDGVEVGKALERDRVGRDLPAWQGCRRIQTGEVFLMNWQVRDSLDGRYFGLTSTDRIIGHAVPLWTDEDSNGRFEWRADALTGRTRRISPINQPTNQKETDHAQSHL</sequence>
<dbReference type="Gene3D" id="2.10.109.10">
    <property type="entry name" value="Umud Fragment, subunit A"/>
    <property type="match status" value="1"/>
</dbReference>
<dbReference type="Pfam" id="PF10502">
    <property type="entry name" value="Peptidase_S26"/>
    <property type="match status" value="1"/>
</dbReference>
<accession>A0ABV7UDV5</accession>
<evidence type="ECO:0000313" key="4">
    <source>
        <dbReference type="Proteomes" id="UP001595704"/>
    </source>
</evidence>
<protein>
    <submittedName>
        <fullName evidence="3">S26 family signal peptidase</fullName>
    </submittedName>
</protein>
<dbReference type="InterPro" id="IPR036286">
    <property type="entry name" value="LexA/Signal_pep-like_sf"/>
</dbReference>
<dbReference type="EMBL" id="JBHRYC010000023">
    <property type="protein sequence ID" value="MFC3636620.1"/>
    <property type="molecule type" value="Genomic_DNA"/>
</dbReference>
<dbReference type="InterPro" id="IPR019533">
    <property type="entry name" value="Peptidase_S26"/>
</dbReference>
<proteinExistence type="predicted"/>
<name>A0ABV7UDV5_9HYPH</name>
<evidence type="ECO:0000259" key="2">
    <source>
        <dbReference type="Pfam" id="PF10502"/>
    </source>
</evidence>
<organism evidence="3 4">
    <name type="scientific">Camelimonas fluminis</name>
    <dbReference type="NCBI Taxonomy" id="1576911"/>
    <lineage>
        <taxon>Bacteria</taxon>
        <taxon>Pseudomonadati</taxon>
        <taxon>Pseudomonadota</taxon>
        <taxon>Alphaproteobacteria</taxon>
        <taxon>Hyphomicrobiales</taxon>
        <taxon>Chelatococcaceae</taxon>
        <taxon>Camelimonas</taxon>
    </lineage>
</organism>
<reference evidence="4" key="1">
    <citation type="journal article" date="2019" name="Int. J. Syst. Evol. Microbiol.">
        <title>The Global Catalogue of Microorganisms (GCM) 10K type strain sequencing project: providing services to taxonomists for standard genome sequencing and annotation.</title>
        <authorList>
            <consortium name="The Broad Institute Genomics Platform"/>
            <consortium name="The Broad Institute Genome Sequencing Center for Infectious Disease"/>
            <person name="Wu L."/>
            <person name="Ma J."/>
        </authorList>
    </citation>
    <scope>NUCLEOTIDE SEQUENCE [LARGE SCALE GENOMIC DNA]</scope>
    <source>
        <strain evidence="4">KCTC 42282</strain>
    </source>
</reference>